<sequence>MHKAVIKFKNKKTLKVLSALSDYLGFTILDSKEMEDAEVYHIEGVPIQKGDPKVDIEELNNIFTEENMDAKSIRESAWKRRK</sequence>
<dbReference type="Proteomes" id="UP000616201">
    <property type="component" value="Unassembled WGS sequence"/>
</dbReference>
<reference evidence="1" key="1">
    <citation type="submission" date="2018-02" db="EMBL/GenBank/DDBJ databases">
        <authorList>
            <person name="Vasarhelyi B.M."/>
            <person name="Deshmukh S."/>
            <person name="Balint B."/>
            <person name="Kukolya J."/>
        </authorList>
    </citation>
    <scope>NUCLEOTIDE SEQUENCE</scope>
    <source>
        <strain evidence="1">KB22</strain>
    </source>
</reference>
<proteinExistence type="predicted"/>
<protein>
    <submittedName>
        <fullName evidence="1">Uncharacterized protein</fullName>
    </submittedName>
</protein>
<dbReference type="RefSeq" id="WP_196936968.1">
    <property type="nucleotide sequence ID" value="NZ_MU158698.1"/>
</dbReference>
<evidence type="ECO:0000313" key="2">
    <source>
        <dbReference type="Proteomes" id="UP000616201"/>
    </source>
</evidence>
<organism evidence="1 2">
    <name type="scientific">Sphingobacterium hungaricum</name>
    <dbReference type="NCBI Taxonomy" id="2082723"/>
    <lineage>
        <taxon>Bacteria</taxon>
        <taxon>Pseudomonadati</taxon>
        <taxon>Bacteroidota</taxon>
        <taxon>Sphingobacteriia</taxon>
        <taxon>Sphingobacteriales</taxon>
        <taxon>Sphingobacteriaceae</taxon>
        <taxon>Sphingobacterium</taxon>
    </lineage>
</organism>
<gene>
    <name evidence="1" type="ORF">C4F49_15650</name>
</gene>
<accession>A0A928UYN8</accession>
<dbReference type="EMBL" id="PRDK01000009">
    <property type="protein sequence ID" value="MBE8715117.1"/>
    <property type="molecule type" value="Genomic_DNA"/>
</dbReference>
<comment type="caution">
    <text evidence="1">The sequence shown here is derived from an EMBL/GenBank/DDBJ whole genome shotgun (WGS) entry which is preliminary data.</text>
</comment>
<dbReference type="AlphaFoldDB" id="A0A928UYN8"/>
<keyword evidence="2" id="KW-1185">Reference proteome</keyword>
<evidence type="ECO:0000313" key="1">
    <source>
        <dbReference type="EMBL" id="MBE8715117.1"/>
    </source>
</evidence>
<name>A0A928UYN8_9SPHI</name>